<dbReference type="Proteomes" id="UP000050474">
    <property type="component" value="Unassembled WGS sequence"/>
</dbReference>
<evidence type="ECO:0000313" key="3">
    <source>
        <dbReference type="Proteomes" id="UP000050474"/>
    </source>
</evidence>
<reference evidence="1 3" key="1">
    <citation type="submission" date="2015-09" db="EMBL/GenBank/DDBJ databases">
        <title>Genome announcement of multiple Pseudomonas syringae strains.</title>
        <authorList>
            <person name="Thakur S."/>
            <person name="Wang P.W."/>
            <person name="Gong Y."/>
            <person name="Weir B.S."/>
            <person name="Guttman D.S."/>
        </authorList>
    </citation>
    <scope>NUCLEOTIDE SEQUENCE [LARGE SCALE GENOMIC DNA]</scope>
    <source>
        <strain evidence="1 3">ICMP4091</strain>
    </source>
</reference>
<protein>
    <submittedName>
        <fullName evidence="1">4-carboxymuconolactone decarboxylase</fullName>
    </submittedName>
    <submittedName>
        <fullName evidence="2">Carboxymuconolactone decarboxylase family protein</fullName>
    </submittedName>
</protein>
<dbReference type="SUPFAM" id="SSF69118">
    <property type="entry name" value="AhpD-like"/>
    <property type="match status" value="1"/>
</dbReference>
<dbReference type="Proteomes" id="UP001610657">
    <property type="component" value="Unassembled WGS sequence"/>
</dbReference>
<dbReference type="PATRIC" id="fig|129140.3.peg.467"/>
<dbReference type="GeneID" id="96219373"/>
<accession>A0A0N8T4S3</accession>
<dbReference type="EMBL" id="JAVCQK010000004">
    <property type="protein sequence ID" value="MFH7515567.1"/>
    <property type="molecule type" value="Genomic_DNA"/>
</dbReference>
<dbReference type="InterPro" id="IPR029032">
    <property type="entry name" value="AhpD-like"/>
</dbReference>
<evidence type="ECO:0000313" key="4">
    <source>
        <dbReference type="Proteomes" id="UP001610657"/>
    </source>
</evidence>
<dbReference type="RefSeq" id="WP_055004961.1">
    <property type="nucleotide sequence ID" value="NZ_CP092923.1"/>
</dbReference>
<gene>
    <name evidence="1" type="ORF">ALO44_00337</name>
    <name evidence="2" type="ORF">RA271_10215</name>
</gene>
<dbReference type="AlphaFoldDB" id="A0A0N8T4S3"/>
<reference evidence="2 4" key="2">
    <citation type="submission" date="2023-08" db="EMBL/GenBank/DDBJ databases">
        <title>Genomic and mutational analysis of Pseudomonas syringae pv. tagetis EB037 pathogenicity on sunflower.</title>
        <authorList>
            <person name="Maul J.E."/>
        </authorList>
    </citation>
    <scope>NUCLEOTIDE SEQUENCE [LARGE SCALE GENOMIC DNA]</scope>
    <source>
        <strain evidence="2 4">EB037_T1</strain>
    </source>
</reference>
<proteinExistence type="predicted"/>
<organism evidence="1 3">
    <name type="scientific">Pseudomonas syringae pv. tagetis</name>
    <dbReference type="NCBI Taxonomy" id="129140"/>
    <lineage>
        <taxon>Bacteria</taxon>
        <taxon>Pseudomonadati</taxon>
        <taxon>Pseudomonadota</taxon>
        <taxon>Gammaproteobacteria</taxon>
        <taxon>Pseudomonadales</taxon>
        <taxon>Pseudomonadaceae</taxon>
        <taxon>Pseudomonas</taxon>
    </lineage>
</organism>
<dbReference type="PANTHER" id="PTHR34846">
    <property type="entry name" value="4-CARBOXYMUCONOLACTONE DECARBOXYLASE FAMILY PROTEIN (AFU_ORTHOLOGUE AFUA_6G11590)"/>
    <property type="match status" value="1"/>
</dbReference>
<dbReference type="STRING" id="129140.ALO44_00337"/>
<keyword evidence="4" id="KW-1185">Reference proteome</keyword>
<evidence type="ECO:0000313" key="2">
    <source>
        <dbReference type="EMBL" id="MFH7515567.1"/>
    </source>
</evidence>
<dbReference type="PANTHER" id="PTHR34846:SF11">
    <property type="entry name" value="4-CARBOXYMUCONOLACTONE DECARBOXYLASE FAMILY PROTEIN (AFU_ORTHOLOGUE AFUA_6G11590)"/>
    <property type="match status" value="1"/>
</dbReference>
<sequence>MTIQSRLSELTEASMDDAQRAVLKDILAGPRGNLDGPFLAWIQSPELASHAQRLGAFCRYGTRLELRLTELAILFTAAWWQSQAEWQIHEPIARTAGVTGSVIEALRQQAVPVFVREDEHLVYSLGKSLYETRRIDETLYASAVKAFGEPGVVELVGVFGYYSLVAMTLNVFAVRRHTDAPLPFVEI</sequence>
<evidence type="ECO:0000313" key="1">
    <source>
        <dbReference type="EMBL" id="KPY89192.1"/>
    </source>
</evidence>
<name>A0A0N8T4S3_9PSED</name>
<dbReference type="EMBL" id="LJRM01000029">
    <property type="protein sequence ID" value="KPY89192.1"/>
    <property type="molecule type" value="Genomic_DNA"/>
</dbReference>
<comment type="caution">
    <text evidence="1">The sequence shown here is derived from an EMBL/GenBank/DDBJ whole genome shotgun (WGS) entry which is preliminary data.</text>
</comment>
<dbReference type="Gene3D" id="1.20.1290.10">
    <property type="entry name" value="AhpD-like"/>
    <property type="match status" value="1"/>
</dbReference>